<keyword evidence="5" id="KW-1185">Reference proteome</keyword>
<dbReference type="EMBL" id="BAAADJ010000006">
    <property type="protein sequence ID" value="GAA0319888.1"/>
    <property type="molecule type" value="Genomic_DNA"/>
</dbReference>
<reference evidence="5" key="1">
    <citation type="journal article" date="2019" name="Int. J. Syst. Evol. Microbiol.">
        <title>The Global Catalogue of Microorganisms (GCM) 10K type strain sequencing project: providing services to taxonomists for standard genome sequencing and annotation.</title>
        <authorList>
            <consortium name="The Broad Institute Genomics Platform"/>
            <consortium name="The Broad Institute Genome Sequencing Center for Infectious Disease"/>
            <person name="Wu L."/>
            <person name="Ma J."/>
        </authorList>
    </citation>
    <scope>NUCLEOTIDE SEQUENCE [LARGE SCALE GENOMIC DNA]</scope>
    <source>
        <strain evidence="5">JCM 9731</strain>
    </source>
</reference>
<feature type="compositionally biased region" description="Polar residues" evidence="1">
    <location>
        <begin position="1"/>
        <end position="11"/>
    </location>
</feature>
<sequence length="568" mass="63199">MSNENQNQTRQEVAAGLETAPNSGPKPVSKKWLIGSVIAAVVLVSSIVVYGFMSNKSPKEAYLQAEYKSFTQAQEDFNSLYGDVFEMQERMENEPYTSETDISGNFDVQLDTPDPTLMMVQGLLDQINISVDSMSDLNNNKNYAKIGVELQGNTLADAEVVQDGDKLGLRVPLAYSDFLFMDTTQFGEFMRRMDPYYIGPETLNLDTIKLSDLKLTDDEKAALKETYGKLLIDKLAEENFTREDGQKVSVNGVNVKADKITLTLSEEEVQSLVADFLNTAAKDENLLNIITKRYELIVEQAQLESDPTIYVLPADELKAELVAGLQDAANSVDEIQLESGIQSAIWIDSDDTIVQREIMFEASDSYETVQFVLSTYNVTNDGKQQKEFKVSVKGEEDTSGFFAITSEIEGKGSERKQNVDVTVNAKEYGEELVNIVFSIDSDYKKVSGSEVNAVHNFDLDLGSNIMAGMDGFFLNGTVEENYDINLSDDYANQNYVFTFNVGDSYESFTVTLNVDNKTEFKKSIDVPNLDGGVNVTELSDQELMMLAEEIMYNLESAMYGLMGQFGGF</sequence>
<dbReference type="Pfam" id="PF20224">
    <property type="entry name" value="DUF6583"/>
    <property type="match status" value="1"/>
</dbReference>
<evidence type="ECO:0000256" key="1">
    <source>
        <dbReference type="SAM" id="MobiDB-lite"/>
    </source>
</evidence>
<feature type="domain" description="DUF6583" evidence="3">
    <location>
        <begin position="125"/>
        <end position="290"/>
    </location>
</feature>
<gene>
    <name evidence="4" type="ORF">GCM10008967_08030</name>
</gene>
<evidence type="ECO:0000313" key="5">
    <source>
        <dbReference type="Proteomes" id="UP001500782"/>
    </source>
</evidence>
<evidence type="ECO:0000259" key="3">
    <source>
        <dbReference type="Pfam" id="PF20224"/>
    </source>
</evidence>
<evidence type="ECO:0000313" key="4">
    <source>
        <dbReference type="EMBL" id="GAA0319888.1"/>
    </source>
</evidence>
<keyword evidence="2" id="KW-1133">Transmembrane helix</keyword>
<dbReference type="Proteomes" id="UP001500782">
    <property type="component" value="Unassembled WGS sequence"/>
</dbReference>
<name>A0ABP3FP71_9BACI</name>
<proteinExistence type="predicted"/>
<feature type="region of interest" description="Disordered" evidence="1">
    <location>
        <begin position="1"/>
        <end position="26"/>
    </location>
</feature>
<evidence type="ECO:0000256" key="2">
    <source>
        <dbReference type="SAM" id="Phobius"/>
    </source>
</evidence>
<comment type="caution">
    <text evidence="4">The sequence shown here is derived from an EMBL/GenBank/DDBJ whole genome shotgun (WGS) entry which is preliminary data.</text>
</comment>
<organism evidence="4 5">
    <name type="scientific">Bacillus carboniphilus</name>
    <dbReference type="NCBI Taxonomy" id="86663"/>
    <lineage>
        <taxon>Bacteria</taxon>
        <taxon>Bacillati</taxon>
        <taxon>Bacillota</taxon>
        <taxon>Bacilli</taxon>
        <taxon>Bacillales</taxon>
        <taxon>Bacillaceae</taxon>
        <taxon>Bacillus</taxon>
    </lineage>
</organism>
<feature type="transmembrane region" description="Helical" evidence="2">
    <location>
        <begin position="32"/>
        <end position="53"/>
    </location>
</feature>
<keyword evidence="2" id="KW-0472">Membrane</keyword>
<dbReference type="RefSeq" id="WP_343796593.1">
    <property type="nucleotide sequence ID" value="NZ_BAAADJ010000006.1"/>
</dbReference>
<dbReference type="InterPro" id="IPR046490">
    <property type="entry name" value="DUF6583"/>
</dbReference>
<accession>A0ABP3FP71</accession>
<keyword evidence="2" id="KW-0812">Transmembrane</keyword>
<protein>
    <recommendedName>
        <fullName evidence="3">DUF6583 domain-containing protein</fullName>
    </recommendedName>
</protein>